<evidence type="ECO:0000313" key="3">
    <source>
        <dbReference type="Proteomes" id="UP000238274"/>
    </source>
</evidence>
<organism evidence="2 3">
    <name type="scientific">Puccinia striiformis</name>
    <dbReference type="NCBI Taxonomy" id="27350"/>
    <lineage>
        <taxon>Eukaryota</taxon>
        <taxon>Fungi</taxon>
        <taxon>Dikarya</taxon>
        <taxon>Basidiomycota</taxon>
        <taxon>Pucciniomycotina</taxon>
        <taxon>Pucciniomycetes</taxon>
        <taxon>Pucciniales</taxon>
        <taxon>Pucciniaceae</taxon>
        <taxon>Puccinia</taxon>
    </lineage>
</organism>
<evidence type="ECO:0000313" key="2">
    <source>
        <dbReference type="EMBL" id="POW09398.1"/>
    </source>
</evidence>
<protein>
    <submittedName>
        <fullName evidence="2">Uncharacterized protein</fullName>
    </submittedName>
</protein>
<dbReference type="VEuPathDB" id="FungiDB:PSHT_09150"/>
<sequence length="107" mass="12115">MTVEIFWYEYDLALAGQGGWDPERAHATTPSAGEENRSLNMQAGSKPPTTLRGLHILPHFSLRFEFHLNCIGSSRFPGDNEDEKWACKKMHSDLWPFCSGQTSQQIC</sequence>
<gene>
    <name evidence="2" type="ORF">PSHT_09150</name>
</gene>
<dbReference type="AlphaFoldDB" id="A0A2S4VIV9"/>
<reference evidence="3" key="2">
    <citation type="journal article" date="2018" name="BMC Genomics">
        <title>Genomic insights into host adaptation between the wheat stripe rust pathogen (Puccinia striiformis f. sp. tritici) and the barley stripe rust pathogen (Puccinia striiformis f. sp. hordei).</title>
        <authorList>
            <person name="Xia C."/>
            <person name="Wang M."/>
            <person name="Yin C."/>
            <person name="Cornejo O.E."/>
            <person name="Hulbert S.H."/>
            <person name="Chen X."/>
        </authorList>
    </citation>
    <scope>NUCLEOTIDE SEQUENCE [LARGE SCALE GENOMIC DNA]</scope>
    <source>
        <strain evidence="3">93TX-2</strain>
    </source>
</reference>
<reference evidence="3" key="3">
    <citation type="journal article" date="2018" name="Mol. Plant Microbe Interact.">
        <title>Genome sequence resources for the wheat stripe rust pathogen (Puccinia striiformis f. sp. tritici) and the barley stripe rust pathogen (Puccinia striiformis f. sp. hordei).</title>
        <authorList>
            <person name="Xia C."/>
            <person name="Wang M."/>
            <person name="Yin C."/>
            <person name="Cornejo O.E."/>
            <person name="Hulbert S.H."/>
            <person name="Chen X."/>
        </authorList>
    </citation>
    <scope>NUCLEOTIDE SEQUENCE [LARGE SCALE GENOMIC DNA]</scope>
    <source>
        <strain evidence="3">93TX-2</strain>
    </source>
</reference>
<comment type="caution">
    <text evidence="2">The sequence shown here is derived from an EMBL/GenBank/DDBJ whole genome shotgun (WGS) entry which is preliminary data.</text>
</comment>
<name>A0A2S4VIV9_9BASI</name>
<keyword evidence="3" id="KW-1185">Reference proteome</keyword>
<reference evidence="2 3" key="1">
    <citation type="submission" date="2017-12" db="EMBL/GenBank/DDBJ databases">
        <title>Gene loss provides genomic basis for host adaptation in cereal stripe rust fungi.</title>
        <authorList>
            <person name="Xia C."/>
        </authorList>
    </citation>
    <scope>NUCLEOTIDE SEQUENCE [LARGE SCALE GENOMIC DNA]</scope>
    <source>
        <strain evidence="2 3">93TX-2</strain>
    </source>
</reference>
<evidence type="ECO:0000256" key="1">
    <source>
        <dbReference type="SAM" id="MobiDB-lite"/>
    </source>
</evidence>
<dbReference type="Proteomes" id="UP000238274">
    <property type="component" value="Unassembled WGS sequence"/>
</dbReference>
<dbReference type="EMBL" id="PKSM01000128">
    <property type="protein sequence ID" value="POW09398.1"/>
    <property type="molecule type" value="Genomic_DNA"/>
</dbReference>
<proteinExistence type="predicted"/>
<feature type="region of interest" description="Disordered" evidence="1">
    <location>
        <begin position="19"/>
        <end position="45"/>
    </location>
</feature>
<accession>A0A2S4VIV9</accession>